<dbReference type="CDD" id="cd19481">
    <property type="entry name" value="RecA-like_protease"/>
    <property type="match status" value="1"/>
</dbReference>
<gene>
    <name evidence="3" type="ORF">JMJ35_001095</name>
</gene>
<organism evidence="3 4">
    <name type="scientific">Cladonia borealis</name>
    <dbReference type="NCBI Taxonomy" id="184061"/>
    <lineage>
        <taxon>Eukaryota</taxon>
        <taxon>Fungi</taxon>
        <taxon>Dikarya</taxon>
        <taxon>Ascomycota</taxon>
        <taxon>Pezizomycotina</taxon>
        <taxon>Lecanoromycetes</taxon>
        <taxon>OSLEUM clade</taxon>
        <taxon>Lecanoromycetidae</taxon>
        <taxon>Lecanorales</taxon>
        <taxon>Lecanorineae</taxon>
        <taxon>Cladoniaceae</taxon>
        <taxon>Cladonia</taxon>
    </lineage>
</organism>
<dbReference type="Pfam" id="PF00004">
    <property type="entry name" value="AAA"/>
    <property type="match status" value="1"/>
</dbReference>
<dbReference type="SUPFAM" id="SSF52540">
    <property type="entry name" value="P-loop containing nucleoside triphosphate hydrolases"/>
    <property type="match status" value="1"/>
</dbReference>
<evidence type="ECO:0000256" key="1">
    <source>
        <dbReference type="SAM" id="MobiDB-lite"/>
    </source>
</evidence>
<feature type="region of interest" description="Disordered" evidence="1">
    <location>
        <begin position="106"/>
        <end position="165"/>
    </location>
</feature>
<dbReference type="GO" id="GO:0005524">
    <property type="term" value="F:ATP binding"/>
    <property type="evidence" value="ECO:0007669"/>
    <property type="project" value="InterPro"/>
</dbReference>
<feature type="region of interest" description="Disordered" evidence="1">
    <location>
        <begin position="1"/>
        <end position="22"/>
    </location>
</feature>
<evidence type="ECO:0000259" key="2">
    <source>
        <dbReference type="SMART" id="SM00382"/>
    </source>
</evidence>
<feature type="region of interest" description="Disordered" evidence="1">
    <location>
        <begin position="234"/>
        <end position="268"/>
    </location>
</feature>
<evidence type="ECO:0000313" key="4">
    <source>
        <dbReference type="Proteomes" id="UP001166286"/>
    </source>
</evidence>
<feature type="compositionally biased region" description="Basic and acidic residues" evidence="1">
    <location>
        <begin position="1196"/>
        <end position="1205"/>
    </location>
</feature>
<feature type="compositionally biased region" description="Basic and acidic residues" evidence="1">
    <location>
        <begin position="112"/>
        <end position="137"/>
    </location>
</feature>
<feature type="compositionally biased region" description="Polar residues" evidence="1">
    <location>
        <begin position="433"/>
        <end position="442"/>
    </location>
</feature>
<feature type="compositionally biased region" description="Basic and acidic residues" evidence="1">
    <location>
        <begin position="234"/>
        <end position="260"/>
    </location>
</feature>
<protein>
    <recommendedName>
        <fullName evidence="2">AAA+ ATPase domain-containing protein</fullName>
    </recommendedName>
</protein>
<evidence type="ECO:0000313" key="3">
    <source>
        <dbReference type="EMBL" id="KAK0516492.1"/>
    </source>
</evidence>
<dbReference type="InterPro" id="IPR003959">
    <property type="entry name" value="ATPase_AAA_core"/>
</dbReference>
<dbReference type="PANTHER" id="PTHR46411:SF3">
    <property type="entry name" value="AAA+ ATPASE DOMAIN-CONTAINING PROTEIN"/>
    <property type="match status" value="1"/>
</dbReference>
<sequence>MDILASDAKCSADTTPTQPRDKVPETVIVEVRDTPDIKALETQQKDSIQSDALHTIEEDGIWGNMVFDIEALETQQRGRSRSDGSIHLGSIVFPPDKELDIEALETQQKGGIRRDASANAKSKKEWDARASARRGYDVSDSSSASDVDDWSLQSDASQTRENDKRTRLSYAVDDVKAESRWVEEGSSRHFEVKRTIDRDGVRDSFKKRSKMISDRSTDVQLLKNRLALLEERMRKMEKDKKPERQLEADPPEEPARKPEAEAQESIESQRVPAIAETRYVKWAEFKNRCSLDEGRYAVEVLMAGSNLKEEIRQEQMIRKPEYKPDNTLKIRDTLDGKVQVGSQTNEQWVHRIRIDSLPILRLLAKASGESFADGIQTFFRPFFFSRSFHSNLKEELKELESRWGQTKSESPSVEVKNEDALESAEAADIAPSDTGNPESSEQGRPIAHDNISDGSSLTDSMETLRDLRCYIRFMDAEIIPLEKQFEGTYCRKVRYDDLAYLFSPEDEVFAPVACEISASGFSKPPLVSRYQTVWRLYAINTPEFQYSDLEHDSYSKNFDEKEEGQVKEKAWEPTMYNHFAIWCYYIDFDGKSFGAVRHVHRIRSFEGERDITSLPCYPFRFVENYRDYRRKLRELGQKYQECLSLKHLSYTGSTLICNPTGDRMDDAEGKLLRHPSHVDSDIIVDFEETFQNHPSWGCTFHVPTPVEENAGSNTDNIMLRTWANRQRKDLISSQTETMHTRDYNRLRNELIRKDAFLVGYKERDQQRLAGDDLILLPRRLFAYILRERKFGQVDVGYTRSATGQIDGFKNLQLPPGHKEMVQALVDIHFKKRNIETLEYGDKLDFDIVKGKGRGLIILLHGVPGVGKTSTAECVAETNKKPLFSITCGDLGFSPAEVESSLSEIFRLAHLWDCVLLLDEADVFLAQRTKQDLNRNALVSVFLRILEYYNGILFLTTNRVGSFDEAFKSRIHMSLYYPPLERDQTIAIWDMNIDRAQKIDAQEVKVTKQLAMVIDRNKLKKFAGRHYDGTEQGSGRWNGRQIRNAFQIATALAHYTAERENKERANIYRDSEAESRLPMVAPILKVELFKRVADATLHFDKYMTETAGFTDTRLAFEQGDRADHHYFHLAPDTGARSLGKPGSVYNSPGVESYDRSSYGKHARNTSSGHYHGEEDQEGSNYGQAQKTRMPQAYAYPPEDRMDRRSVYDSGNLPSQTNYQPGAINQGKAHSSGMFETPTGWQSDNQYNTSSQRRPTPLSANSAQGQYETPTRGTTAGIPNTHDNSAGQHSRPYTAGQDSDSSE</sequence>
<dbReference type="InterPro" id="IPR056599">
    <property type="entry name" value="AAA_lid_fung"/>
</dbReference>
<feature type="region of interest" description="Disordered" evidence="1">
    <location>
        <begin position="1130"/>
        <end position="1301"/>
    </location>
</feature>
<dbReference type="InterPro" id="IPR054289">
    <property type="entry name" value="DUF7025"/>
</dbReference>
<dbReference type="PANTHER" id="PTHR46411">
    <property type="entry name" value="FAMILY ATPASE, PUTATIVE-RELATED"/>
    <property type="match status" value="1"/>
</dbReference>
<dbReference type="Gene3D" id="3.40.50.300">
    <property type="entry name" value="P-loop containing nucleotide triphosphate hydrolases"/>
    <property type="match status" value="1"/>
</dbReference>
<comment type="caution">
    <text evidence="3">The sequence shown here is derived from an EMBL/GenBank/DDBJ whole genome shotgun (WGS) entry which is preliminary data.</text>
</comment>
<dbReference type="Pfam" id="PF22942">
    <property type="entry name" value="DUF7025"/>
    <property type="match status" value="1"/>
</dbReference>
<dbReference type="GO" id="GO:0016887">
    <property type="term" value="F:ATP hydrolysis activity"/>
    <property type="evidence" value="ECO:0007669"/>
    <property type="project" value="InterPro"/>
</dbReference>
<dbReference type="InterPro" id="IPR003593">
    <property type="entry name" value="AAA+_ATPase"/>
</dbReference>
<feature type="compositionally biased region" description="Polar residues" evidence="1">
    <location>
        <begin position="1237"/>
        <end position="1286"/>
    </location>
</feature>
<name>A0AA39V552_9LECA</name>
<proteinExistence type="predicted"/>
<feature type="domain" description="AAA+ ATPase" evidence="2">
    <location>
        <begin position="853"/>
        <end position="980"/>
    </location>
</feature>
<accession>A0AA39V552</accession>
<keyword evidence="4" id="KW-1185">Reference proteome</keyword>
<reference evidence="3" key="1">
    <citation type="submission" date="2023-03" db="EMBL/GenBank/DDBJ databases">
        <title>Complete genome of Cladonia borealis.</title>
        <authorList>
            <person name="Park H."/>
        </authorList>
    </citation>
    <scope>NUCLEOTIDE SEQUENCE</scope>
    <source>
        <strain evidence="3">ANT050790</strain>
    </source>
</reference>
<dbReference type="InterPro" id="IPR027417">
    <property type="entry name" value="P-loop_NTPase"/>
</dbReference>
<feature type="region of interest" description="Disordered" evidence="1">
    <location>
        <begin position="401"/>
        <end position="457"/>
    </location>
</feature>
<feature type="compositionally biased region" description="Polar residues" evidence="1">
    <location>
        <begin position="1177"/>
        <end position="1187"/>
    </location>
</feature>
<dbReference type="EMBL" id="JAFEKC020000002">
    <property type="protein sequence ID" value="KAK0516492.1"/>
    <property type="molecule type" value="Genomic_DNA"/>
</dbReference>
<dbReference type="Pfam" id="PF23232">
    <property type="entry name" value="AAA_lid_13"/>
    <property type="match status" value="1"/>
</dbReference>
<dbReference type="Proteomes" id="UP001166286">
    <property type="component" value="Unassembled WGS sequence"/>
</dbReference>
<dbReference type="SMART" id="SM00382">
    <property type="entry name" value="AAA"/>
    <property type="match status" value="1"/>
</dbReference>